<accession>A0A4Y3PF80</accession>
<protein>
    <submittedName>
        <fullName evidence="1">Uncharacterized protein</fullName>
    </submittedName>
</protein>
<proteinExistence type="predicted"/>
<dbReference type="Proteomes" id="UP000316882">
    <property type="component" value="Unassembled WGS sequence"/>
</dbReference>
<comment type="caution">
    <text evidence="1">The sequence shown here is derived from an EMBL/GenBank/DDBJ whole genome shotgun (WGS) entry which is preliminary data.</text>
</comment>
<evidence type="ECO:0000313" key="1">
    <source>
        <dbReference type="EMBL" id="GEB30526.1"/>
    </source>
</evidence>
<dbReference type="AlphaFoldDB" id="A0A4Y3PF80"/>
<sequence length="101" mass="11602">MLQQIFALQESFDCSFSKRTTVPHVHHYRDENISDMYSSNFSQIYDAPGEGWIKSYIARQLQDAKERGLGHLKVTLHPSLPFSDELSCLLLIADRAQKETT</sequence>
<gene>
    <name evidence="1" type="ORF">BPA01_01060</name>
</gene>
<evidence type="ECO:0000313" key="2">
    <source>
        <dbReference type="Proteomes" id="UP000316882"/>
    </source>
</evidence>
<reference evidence="1 2" key="1">
    <citation type="submission" date="2019-06" db="EMBL/GenBank/DDBJ databases">
        <title>Whole genome shotgun sequence of Brevibacillus parabrevis NBRC 12334.</title>
        <authorList>
            <person name="Hosoyama A."/>
            <person name="Uohara A."/>
            <person name="Ohji S."/>
            <person name="Ichikawa N."/>
        </authorList>
    </citation>
    <scope>NUCLEOTIDE SEQUENCE [LARGE SCALE GENOMIC DNA]</scope>
    <source>
        <strain evidence="1 2">NBRC 12334</strain>
    </source>
</reference>
<dbReference type="STRING" id="54914.AV540_12450"/>
<organism evidence="1 2">
    <name type="scientific">Brevibacillus parabrevis</name>
    <dbReference type="NCBI Taxonomy" id="54914"/>
    <lineage>
        <taxon>Bacteria</taxon>
        <taxon>Bacillati</taxon>
        <taxon>Bacillota</taxon>
        <taxon>Bacilli</taxon>
        <taxon>Bacillales</taxon>
        <taxon>Paenibacillaceae</taxon>
        <taxon>Brevibacillus</taxon>
    </lineage>
</organism>
<dbReference type="EMBL" id="BJMH01000001">
    <property type="protein sequence ID" value="GEB30526.1"/>
    <property type="molecule type" value="Genomic_DNA"/>
</dbReference>
<keyword evidence="2" id="KW-1185">Reference proteome</keyword>
<dbReference type="RefSeq" id="WP_122962817.1">
    <property type="nucleotide sequence ID" value="NZ_BJMH01000001.1"/>
</dbReference>
<name>A0A4Y3PF80_BREPA</name>